<dbReference type="AlphaFoldDB" id="A0A2W5KZ51"/>
<dbReference type="InterPro" id="IPR020845">
    <property type="entry name" value="AMP-binding_CS"/>
</dbReference>
<organism evidence="3 4">
    <name type="scientific">Sphingopyxis macrogoltabida</name>
    <name type="common">Sphingomonas macrogoltabidus</name>
    <dbReference type="NCBI Taxonomy" id="33050"/>
    <lineage>
        <taxon>Bacteria</taxon>
        <taxon>Pseudomonadati</taxon>
        <taxon>Pseudomonadota</taxon>
        <taxon>Alphaproteobacteria</taxon>
        <taxon>Sphingomonadales</taxon>
        <taxon>Sphingomonadaceae</taxon>
        <taxon>Sphingopyxis</taxon>
    </lineage>
</organism>
<dbReference type="InterPro" id="IPR050237">
    <property type="entry name" value="ATP-dep_AMP-bd_enzyme"/>
</dbReference>
<dbReference type="EMBL" id="QFPJ01000015">
    <property type="protein sequence ID" value="PZQ22321.1"/>
    <property type="molecule type" value="Genomic_DNA"/>
</dbReference>
<proteinExistence type="predicted"/>
<evidence type="ECO:0000259" key="2">
    <source>
        <dbReference type="Pfam" id="PF13193"/>
    </source>
</evidence>
<feature type="domain" description="AMP-binding enzyme C-terminal" evidence="2">
    <location>
        <begin position="487"/>
        <end position="562"/>
    </location>
</feature>
<accession>A0A2W5KZ51</accession>
<dbReference type="SUPFAM" id="SSF56801">
    <property type="entry name" value="Acetyl-CoA synthetase-like"/>
    <property type="match status" value="1"/>
</dbReference>
<reference evidence="3 4" key="1">
    <citation type="submission" date="2017-08" db="EMBL/GenBank/DDBJ databases">
        <title>Infants hospitalized years apart are colonized by the same room-sourced microbial strains.</title>
        <authorList>
            <person name="Brooks B."/>
            <person name="Olm M.R."/>
            <person name="Firek B.A."/>
            <person name="Baker R."/>
            <person name="Thomas B.C."/>
            <person name="Morowitz M.J."/>
            <person name="Banfield J.F."/>
        </authorList>
    </citation>
    <scope>NUCLEOTIDE SEQUENCE [LARGE SCALE GENOMIC DNA]</scope>
    <source>
        <strain evidence="3">S2_005_003_R2_47</strain>
    </source>
</reference>
<evidence type="ECO:0000313" key="3">
    <source>
        <dbReference type="EMBL" id="PZQ22321.1"/>
    </source>
</evidence>
<dbReference type="Proteomes" id="UP000248597">
    <property type="component" value="Unassembled WGS sequence"/>
</dbReference>
<dbReference type="Gene3D" id="3.40.50.12780">
    <property type="entry name" value="N-terminal domain of ligase-like"/>
    <property type="match status" value="1"/>
</dbReference>
<dbReference type="InterPro" id="IPR045851">
    <property type="entry name" value="AMP-bd_C_sf"/>
</dbReference>
<dbReference type="PROSITE" id="PS00455">
    <property type="entry name" value="AMP_BINDING"/>
    <property type="match status" value="1"/>
</dbReference>
<protein>
    <submittedName>
        <fullName evidence="3">Long-chain fatty acid--CoA ligase</fullName>
    </submittedName>
</protein>
<gene>
    <name evidence="3" type="ORF">DI569_08395</name>
</gene>
<keyword evidence="3" id="KW-0436">Ligase</keyword>
<dbReference type="Pfam" id="PF13193">
    <property type="entry name" value="AMP-binding_C"/>
    <property type="match status" value="1"/>
</dbReference>
<dbReference type="Pfam" id="PF00501">
    <property type="entry name" value="AMP-binding"/>
    <property type="match status" value="1"/>
</dbReference>
<dbReference type="InterPro" id="IPR025110">
    <property type="entry name" value="AMP-bd_C"/>
</dbReference>
<comment type="caution">
    <text evidence="3">The sequence shown here is derived from an EMBL/GenBank/DDBJ whole genome shotgun (WGS) entry which is preliminary data.</text>
</comment>
<evidence type="ECO:0000259" key="1">
    <source>
        <dbReference type="Pfam" id="PF00501"/>
    </source>
</evidence>
<dbReference type="GO" id="GO:0016878">
    <property type="term" value="F:acid-thiol ligase activity"/>
    <property type="evidence" value="ECO:0007669"/>
    <property type="project" value="UniProtKB-ARBA"/>
</dbReference>
<dbReference type="InterPro" id="IPR000873">
    <property type="entry name" value="AMP-dep_synth/lig_dom"/>
</dbReference>
<evidence type="ECO:0000313" key="4">
    <source>
        <dbReference type="Proteomes" id="UP000248597"/>
    </source>
</evidence>
<dbReference type="Gene3D" id="3.30.300.30">
    <property type="match status" value="1"/>
</dbReference>
<name>A0A2W5KZ51_SPHMC</name>
<dbReference type="InterPro" id="IPR042099">
    <property type="entry name" value="ANL_N_sf"/>
</dbReference>
<sequence length="578" mass="62365">MARSPDRLSVRRPRHRSKAMSLSAYPDDPAAAFYAAKPWEKLYPAGWTLPESPFPTMLDWLDATVGEHGGRAALRYFESEIGWAELDRMSDAFAAWMSDRGVSHGDRVAIILQNVPGFVVAVFAAWKLGAIPVPSNPLYRGPELARIFTDCTPKVVVADPGQLAEIESGLVAAGLDAAIILTAPEDFRDEAFPVREDGRSLTGILESHRARRAEPVNLSGDDLGLIMYTSGTTGTPRGAMVRHRSIVSNALMYRNLTSVHADGRILAAAPLFHITGYVCHLGAAVVSGASLVLPYRMQADLVLPLIRRHRPTNITAAITAYNALMNAPGATADDFRSFDAVTTGGAPVPPALHAEVNDRLGVSLYIGYGMTETTAPTVFTPFGVPIPADEERGVLSIGIPIPGVEILVCDDEGIVVPAGTEGELWMRGPQIMAGYWGREAETAAVLTADGWLKSGDVAIMNPEGWIFLVDRKKDVIIASGFKVWPTEVEDVIYSHPAVREAAVIGVPDPYRGETVKAVVSLKPGAIADEDDLRTFCRARLTGYKQPRLFEILDDLPKTVTGKIHKVVLREAASPPPSP</sequence>
<feature type="domain" description="AMP-dependent synthetase/ligase" evidence="1">
    <location>
        <begin position="62"/>
        <end position="436"/>
    </location>
</feature>
<dbReference type="PANTHER" id="PTHR43767">
    <property type="entry name" value="LONG-CHAIN-FATTY-ACID--COA LIGASE"/>
    <property type="match status" value="1"/>
</dbReference>
<dbReference type="PANTHER" id="PTHR43767:SF1">
    <property type="entry name" value="NONRIBOSOMAL PEPTIDE SYNTHASE PES1 (EUROFUNG)-RELATED"/>
    <property type="match status" value="1"/>
</dbReference>